<dbReference type="AlphaFoldDB" id="A0A9X3S281"/>
<reference evidence="3" key="1">
    <citation type="submission" date="2022-10" db="EMBL/GenBank/DDBJ databases">
        <title>The WGS of Solirubrobacter ginsenosidimutans DSM 21036.</title>
        <authorList>
            <person name="Jiang Z."/>
        </authorList>
    </citation>
    <scope>NUCLEOTIDE SEQUENCE</scope>
    <source>
        <strain evidence="3">DSM 21036</strain>
    </source>
</reference>
<feature type="domain" description="UspA" evidence="2">
    <location>
        <begin position="116"/>
        <end position="251"/>
    </location>
</feature>
<dbReference type="PRINTS" id="PR01438">
    <property type="entry name" value="UNVRSLSTRESS"/>
</dbReference>
<dbReference type="Gene3D" id="3.40.50.12370">
    <property type="match status" value="1"/>
</dbReference>
<dbReference type="CDD" id="cd00293">
    <property type="entry name" value="USP-like"/>
    <property type="match status" value="1"/>
</dbReference>
<keyword evidence="4" id="KW-1185">Reference proteome</keyword>
<dbReference type="EMBL" id="JAPDOD010000023">
    <property type="protein sequence ID" value="MDA0163244.1"/>
    <property type="molecule type" value="Genomic_DNA"/>
</dbReference>
<evidence type="ECO:0000313" key="3">
    <source>
        <dbReference type="EMBL" id="MDA0163244.1"/>
    </source>
</evidence>
<dbReference type="PANTHER" id="PTHR46268">
    <property type="entry name" value="STRESS RESPONSE PROTEIN NHAX"/>
    <property type="match status" value="1"/>
</dbReference>
<evidence type="ECO:0000259" key="2">
    <source>
        <dbReference type="Pfam" id="PF00582"/>
    </source>
</evidence>
<dbReference type="InterPro" id="IPR006016">
    <property type="entry name" value="UspA"/>
</dbReference>
<accession>A0A9X3S281</accession>
<dbReference type="Proteomes" id="UP001149140">
    <property type="component" value="Unassembled WGS sequence"/>
</dbReference>
<dbReference type="SUPFAM" id="SSF52402">
    <property type="entry name" value="Adenine nucleotide alpha hydrolases-like"/>
    <property type="match status" value="2"/>
</dbReference>
<organism evidence="3 4">
    <name type="scientific">Solirubrobacter ginsenosidimutans</name>
    <dbReference type="NCBI Taxonomy" id="490573"/>
    <lineage>
        <taxon>Bacteria</taxon>
        <taxon>Bacillati</taxon>
        <taxon>Actinomycetota</taxon>
        <taxon>Thermoleophilia</taxon>
        <taxon>Solirubrobacterales</taxon>
        <taxon>Solirubrobacteraceae</taxon>
        <taxon>Solirubrobacter</taxon>
    </lineage>
</organism>
<name>A0A9X3S281_9ACTN</name>
<comment type="caution">
    <text evidence="3">The sequence shown here is derived from an EMBL/GenBank/DDBJ whole genome shotgun (WGS) entry which is preliminary data.</text>
</comment>
<proteinExistence type="inferred from homology"/>
<dbReference type="InterPro" id="IPR006015">
    <property type="entry name" value="Universal_stress_UspA"/>
</dbReference>
<evidence type="ECO:0000313" key="4">
    <source>
        <dbReference type="Proteomes" id="UP001149140"/>
    </source>
</evidence>
<sequence length="269" mass="27580">MSTILIGIDGSERSEEVIAFGGRLANASSADVIVAGASLRDDVLDRLEGIAPGRVTIRPLDHASPTRALYDLAEAELAALIVVDSTPGGMSERLLHGAPCAVAVVPHGPRAAAPMGRIGLAYDASEEARAAVTGAVDLARALDAELEVLGVVSTTGVGAMLRGAEFRTIRKDLEHSVQHGLAALMAGLEADVTATSHRLTGDPAEVLCERTADLELLLMGSRGYGPLRSVLVGGVSGRVARAAQCPVIVVPRGVEAPLGALFAGDRTAC</sequence>
<dbReference type="PANTHER" id="PTHR46268:SF6">
    <property type="entry name" value="UNIVERSAL STRESS PROTEIN UP12"/>
    <property type="match status" value="1"/>
</dbReference>
<comment type="similarity">
    <text evidence="1">Belongs to the universal stress protein A family.</text>
</comment>
<protein>
    <submittedName>
        <fullName evidence="3">Universal stress protein</fullName>
    </submittedName>
</protein>
<dbReference type="RefSeq" id="WP_270042487.1">
    <property type="nucleotide sequence ID" value="NZ_JAPDOD010000023.1"/>
</dbReference>
<gene>
    <name evidence="3" type="ORF">OM076_23420</name>
</gene>
<dbReference type="Pfam" id="PF00582">
    <property type="entry name" value="Usp"/>
    <property type="match status" value="1"/>
</dbReference>
<evidence type="ECO:0000256" key="1">
    <source>
        <dbReference type="ARBA" id="ARBA00008791"/>
    </source>
</evidence>